<sequence>MGSMKKKEQKQKQMLPETADKEHKKRLRLRPKKSETIKKTKFKKIKTKEKKKKDLINSRSETESKMNGKNENLQTEKVGKKDSNKKRMKTKQVDENRRNNGVVERPTAAQQLRYFLHQYQSGNGIQLSSIELESFKDELMLELFQVTDQNIISLGEYMKLAFGSSWKEVLYEKQLREGKVDPGNPAVLVISLSALRSLELLREFRPLTKECHAVKLFSKHIKIEEQVSSLKNRVNIACGTPKRIKKLIDMEALGLSRLAVIVLDMYTDVKGYSLLTLPQIREEFWDLYKSYFHDQLLEGNLRICLFGRIPDLPEARIEATDD</sequence>
<proteinExistence type="predicted"/>
<accession>A0ACB9ZXA8</accession>
<protein>
    <submittedName>
        <fullName evidence="1">Uncharacterized protein</fullName>
    </submittedName>
</protein>
<evidence type="ECO:0000313" key="1">
    <source>
        <dbReference type="EMBL" id="KAI5653154.1"/>
    </source>
</evidence>
<gene>
    <name evidence="1" type="ORF">M9H77_30341</name>
</gene>
<organism evidence="1 2">
    <name type="scientific">Catharanthus roseus</name>
    <name type="common">Madagascar periwinkle</name>
    <name type="synonym">Vinca rosea</name>
    <dbReference type="NCBI Taxonomy" id="4058"/>
    <lineage>
        <taxon>Eukaryota</taxon>
        <taxon>Viridiplantae</taxon>
        <taxon>Streptophyta</taxon>
        <taxon>Embryophyta</taxon>
        <taxon>Tracheophyta</taxon>
        <taxon>Spermatophyta</taxon>
        <taxon>Magnoliopsida</taxon>
        <taxon>eudicotyledons</taxon>
        <taxon>Gunneridae</taxon>
        <taxon>Pentapetalae</taxon>
        <taxon>asterids</taxon>
        <taxon>lamiids</taxon>
        <taxon>Gentianales</taxon>
        <taxon>Apocynaceae</taxon>
        <taxon>Rauvolfioideae</taxon>
        <taxon>Vinceae</taxon>
        <taxon>Catharanthinae</taxon>
        <taxon>Catharanthus</taxon>
    </lineage>
</organism>
<keyword evidence="2" id="KW-1185">Reference proteome</keyword>
<comment type="caution">
    <text evidence="1">The sequence shown here is derived from an EMBL/GenBank/DDBJ whole genome shotgun (WGS) entry which is preliminary data.</text>
</comment>
<dbReference type="Proteomes" id="UP001060085">
    <property type="component" value="Linkage Group LG07"/>
</dbReference>
<dbReference type="EMBL" id="CM044707">
    <property type="protein sequence ID" value="KAI5653154.1"/>
    <property type="molecule type" value="Genomic_DNA"/>
</dbReference>
<evidence type="ECO:0000313" key="2">
    <source>
        <dbReference type="Proteomes" id="UP001060085"/>
    </source>
</evidence>
<reference evidence="2" key="1">
    <citation type="journal article" date="2023" name="Nat. Plants">
        <title>Single-cell RNA sequencing provides a high-resolution roadmap for understanding the multicellular compartmentation of specialized metabolism.</title>
        <authorList>
            <person name="Sun S."/>
            <person name="Shen X."/>
            <person name="Li Y."/>
            <person name="Li Y."/>
            <person name="Wang S."/>
            <person name="Li R."/>
            <person name="Zhang H."/>
            <person name="Shen G."/>
            <person name="Guo B."/>
            <person name="Wei J."/>
            <person name="Xu J."/>
            <person name="St-Pierre B."/>
            <person name="Chen S."/>
            <person name="Sun C."/>
        </authorList>
    </citation>
    <scope>NUCLEOTIDE SEQUENCE [LARGE SCALE GENOMIC DNA]</scope>
</reference>
<name>A0ACB9ZXA8_CATRO</name>